<dbReference type="PIRSF" id="PIRSF006809">
    <property type="entry name" value="GTP-binding_hflX_prd"/>
    <property type="match status" value="1"/>
</dbReference>
<dbReference type="PRINTS" id="PR00326">
    <property type="entry name" value="GTP1OBG"/>
</dbReference>
<dbReference type="InterPro" id="IPR006073">
    <property type="entry name" value="GTP-bd"/>
</dbReference>
<dbReference type="PROSITE" id="PS51705">
    <property type="entry name" value="G_HFLX"/>
    <property type="match status" value="1"/>
</dbReference>
<feature type="domain" description="Hflx-type G" evidence="10">
    <location>
        <begin position="249"/>
        <end position="420"/>
    </location>
</feature>
<dbReference type="GO" id="GO:0046872">
    <property type="term" value="F:metal ion binding"/>
    <property type="evidence" value="ECO:0007669"/>
    <property type="project" value="UniProtKB-KW"/>
</dbReference>
<dbReference type="InterPro" id="IPR032305">
    <property type="entry name" value="GTP-bd_M"/>
</dbReference>
<feature type="binding site" evidence="7">
    <location>
        <begin position="280"/>
        <end position="284"/>
    </location>
    <ligand>
        <name>GTP</name>
        <dbReference type="ChEBI" id="CHEBI:37565"/>
    </ligand>
</feature>
<dbReference type="Gene3D" id="3.40.50.11060">
    <property type="entry name" value="GTPase HflX, N-terminal domain"/>
    <property type="match status" value="1"/>
</dbReference>
<dbReference type="CDD" id="cd01878">
    <property type="entry name" value="HflX"/>
    <property type="match status" value="1"/>
</dbReference>
<dbReference type="GO" id="GO:0005737">
    <property type="term" value="C:cytoplasm"/>
    <property type="evidence" value="ECO:0007669"/>
    <property type="project" value="UniProtKB-SubCell"/>
</dbReference>
<feature type="compositionally biased region" description="Polar residues" evidence="9">
    <location>
        <begin position="1"/>
        <end position="13"/>
    </location>
</feature>
<accession>A0A540VL45</accession>
<dbReference type="Gene3D" id="6.10.250.2860">
    <property type="match status" value="1"/>
</dbReference>
<dbReference type="InParanoid" id="A0A540VL45"/>
<comment type="subcellular location">
    <subcellularLocation>
        <location evidence="6">Cytoplasm</location>
    </subcellularLocation>
    <text evidence="6">May associate with membranes.</text>
</comment>
<evidence type="ECO:0000256" key="3">
    <source>
        <dbReference type="ARBA" id="ARBA00022741"/>
    </source>
</evidence>
<dbReference type="PANTHER" id="PTHR10229">
    <property type="entry name" value="GTP-BINDING PROTEIN HFLX"/>
    <property type="match status" value="1"/>
</dbReference>
<dbReference type="InterPro" id="IPR005225">
    <property type="entry name" value="Small_GTP-bd"/>
</dbReference>
<feature type="binding site" evidence="7">
    <location>
        <begin position="255"/>
        <end position="262"/>
    </location>
    <ligand>
        <name>GTP</name>
        <dbReference type="ChEBI" id="CHEBI:37565"/>
    </ligand>
</feature>
<evidence type="ECO:0000259" key="10">
    <source>
        <dbReference type="PROSITE" id="PS51705"/>
    </source>
</evidence>
<feature type="binding site" evidence="8">
    <location>
        <position position="282"/>
    </location>
    <ligand>
        <name>Mg(2+)</name>
        <dbReference type="ChEBI" id="CHEBI:18420"/>
    </ligand>
</feature>
<sequence length="476" mass="52294">MTNPKSFQSNAQQTRRRGNAGTETAAGPRAVPRDEAGLVPTAPPQEKAVLVGVELAGHPGHLPLEDSLEELALLARTADVQVVGTVTQRLESPNPATLIGKGKVEELQMLVLELGANVVIFDDELSPRQQRELEKVLGEEVKVLDRTALILDIFARHARTREGAVQVELAQYEYRLPRLTRAWTHLARQVGGRAGGAGGGVGVRGPGETQLEVDRREIGRRIAFLKRQLDEISKHRSHYRRQRRRAATPVVALVGYTNAGKSTLLNALTNAGVRAEDQLFATLDPTTRRVELPSGHVVLFTDTVGFIQKLPTQLVAAFRATLEEVTEADVLVHVVDISHPNADEQEAAVEEVLEDLGAGEKPIVTALNKIDRLSPDDPVASERLRRARLEYTNPVAISARTGEGLDQLLQTIDEVLRQRMVPVDVLIPYGEGELVALIHTHGFVEQEEHRPEGTRVVGRLPVELAGRLRDYYYQAA</sequence>
<dbReference type="InterPro" id="IPR030394">
    <property type="entry name" value="G_HFLX_dom"/>
</dbReference>
<keyword evidence="12" id="KW-1185">Reference proteome</keyword>
<feature type="binding site" evidence="7">
    <location>
        <begin position="368"/>
        <end position="371"/>
    </location>
    <ligand>
        <name>GTP</name>
        <dbReference type="ChEBI" id="CHEBI:37565"/>
    </ligand>
</feature>
<dbReference type="GO" id="GO:0003924">
    <property type="term" value="F:GTPase activity"/>
    <property type="evidence" value="ECO:0007669"/>
    <property type="project" value="UniProtKB-UniRule"/>
</dbReference>
<gene>
    <name evidence="6 11" type="primary">hflX</name>
    <name evidence="11" type="ORF">FKZ61_03240</name>
</gene>
<dbReference type="InterPro" id="IPR042108">
    <property type="entry name" value="GTPase_HflX_N_sf"/>
</dbReference>
<dbReference type="NCBIfam" id="TIGR03156">
    <property type="entry name" value="GTP_HflX"/>
    <property type="match status" value="1"/>
</dbReference>
<dbReference type="HAMAP" id="MF_00900">
    <property type="entry name" value="GTPase_HflX"/>
    <property type="match status" value="1"/>
</dbReference>
<keyword evidence="1 6" id="KW-0963">Cytoplasm</keyword>
<name>A0A540VL45_9CHLR</name>
<dbReference type="AlphaFoldDB" id="A0A540VL45"/>
<feature type="binding site" evidence="7">
    <location>
        <begin position="398"/>
        <end position="400"/>
    </location>
    <ligand>
        <name>GTP</name>
        <dbReference type="ChEBI" id="CHEBI:37565"/>
    </ligand>
</feature>
<feature type="binding site" evidence="8">
    <location>
        <position position="262"/>
    </location>
    <ligand>
        <name>Mg(2+)</name>
        <dbReference type="ChEBI" id="CHEBI:18420"/>
    </ligand>
</feature>
<evidence type="ECO:0000256" key="7">
    <source>
        <dbReference type="PIRSR" id="PIRSR006809-1"/>
    </source>
</evidence>
<dbReference type="Gene3D" id="3.40.50.300">
    <property type="entry name" value="P-loop containing nucleotide triphosphate hydrolases"/>
    <property type="match status" value="1"/>
</dbReference>
<comment type="caution">
    <text evidence="11">The sequence shown here is derived from an EMBL/GenBank/DDBJ whole genome shotgun (WGS) entry which is preliminary data.</text>
</comment>
<dbReference type="Pfam" id="PF16360">
    <property type="entry name" value="GTP-bdg_M"/>
    <property type="match status" value="1"/>
</dbReference>
<evidence type="ECO:0000256" key="1">
    <source>
        <dbReference type="ARBA" id="ARBA00022490"/>
    </source>
</evidence>
<evidence type="ECO:0000313" key="12">
    <source>
        <dbReference type="Proteomes" id="UP000317371"/>
    </source>
</evidence>
<dbReference type="NCBIfam" id="TIGR00231">
    <property type="entry name" value="small_GTP"/>
    <property type="match status" value="1"/>
</dbReference>
<keyword evidence="4 8" id="KW-0460">Magnesium</keyword>
<dbReference type="InterPro" id="IPR025121">
    <property type="entry name" value="GTPase_HflX_N"/>
</dbReference>
<dbReference type="EMBL" id="VIGC01000003">
    <property type="protein sequence ID" value="TQE97442.1"/>
    <property type="molecule type" value="Genomic_DNA"/>
</dbReference>
<comment type="similarity">
    <text evidence="6">Belongs to the TRAFAC class OBG-HflX-like GTPase superfamily. HflX GTPase family.</text>
</comment>
<evidence type="ECO:0000256" key="5">
    <source>
        <dbReference type="ARBA" id="ARBA00023134"/>
    </source>
</evidence>
<dbReference type="FunCoup" id="A0A540VL45">
    <property type="interactions" value="387"/>
</dbReference>
<evidence type="ECO:0000256" key="4">
    <source>
        <dbReference type="ARBA" id="ARBA00022842"/>
    </source>
</evidence>
<dbReference type="Proteomes" id="UP000317371">
    <property type="component" value="Unassembled WGS sequence"/>
</dbReference>
<organism evidence="11 12">
    <name type="scientific">Litorilinea aerophila</name>
    <dbReference type="NCBI Taxonomy" id="1204385"/>
    <lineage>
        <taxon>Bacteria</taxon>
        <taxon>Bacillati</taxon>
        <taxon>Chloroflexota</taxon>
        <taxon>Caldilineae</taxon>
        <taxon>Caldilineales</taxon>
        <taxon>Caldilineaceae</taxon>
        <taxon>Litorilinea</taxon>
    </lineage>
</organism>
<evidence type="ECO:0000256" key="9">
    <source>
        <dbReference type="SAM" id="MobiDB-lite"/>
    </source>
</evidence>
<reference evidence="11 12" key="1">
    <citation type="submission" date="2019-06" db="EMBL/GenBank/DDBJ databases">
        <title>Genome sequence of Litorilinea aerophila BAA-2444.</title>
        <authorList>
            <person name="Maclea K.S."/>
            <person name="Maurais E.G."/>
            <person name="Iannazzi L.C."/>
        </authorList>
    </citation>
    <scope>NUCLEOTIDE SEQUENCE [LARGE SCALE GENOMIC DNA]</scope>
    <source>
        <strain evidence="11 12">ATCC BAA-2444</strain>
    </source>
</reference>
<keyword evidence="2 8" id="KW-0479">Metal-binding</keyword>
<dbReference type="Pfam" id="PF13167">
    <property type="entry name" value="GTP-bdg_N"/>
    <property type="match status" value="1"/>
</dbReference>
<dbReference type="SUPFAM" id="SSF52540">
    <property type="entry name" value="P-loop containing nucleoside triphosphate hydrolases"/>
    <property type="match status" value="1"/>
</dbReference>
<evidence type="ECO:0000256" key="2">
    <source>
        <dbReference type="ARBA" id="ARBA00022723"/>
    </source>
</evidence>
<comment type="subunit">
    <text evidence="6">Monomer. Associates with the 50S ribosomal subunit.</text>
</comment>
<dbReference type="InterPro" id="IPR027417">
    <property type="entry name" value="P-loop_NTPase"/>
</dbReference>
<proteinExistence type="inferred from homology"/>
<dbReference type="FunFam" id="3.40.50.300:FF:000173">
    <property type="entry name" value="GTPase HflX"/>
    <property type="match status" value="1"/>
</dbReference>
<dbReference type="OrthoDB" id="9812272at2"/>
<evidence type="ECO:0000256" key="8">
    <source>
        <dbReference type="PIRSR" id="PIRSR006809-2"/>
    </source>
</evidence>
<comment type="function">
    <text evidence="6">GTPase that associates with the 50S ribosomal subunit and may have a role during protein synthesis or ribosome biogenesis.</text>
</comment>
<dbReference type="InterPro" id="IPR016496">
    <property type="entry name" value="GTPase_HflX"/>
</dbReference>
<dbReference type="FunFam" id="3.40.50.11060:FF:000001">
    <property type="entry name" value="GTPase HflX"/>
    <property type="match status" value="1"/>
</dbReference>
<keyword evidence="3 6" id="KW-0547">Nucleotide-binding</keyword>
<comment type="cofactor">
    <cofactor evidence="8">
        <name>Mg(2+)</name>
        <dbReference type="ChEBI" id="CHEBI:18420"/>
    </cofactor>
</comment>
<dbReference type="GO" id="GO:0043022">
    <property type="term" value="F:ribosome binding"/>
    <property type="evidence" value="ECO:0007669"/>
    <property type="project" value="TreeGrafter"/>
</dbReference>
<evidence type="ECO:0000256" key="6">
    <source>
        <dbReference type="HAMAP-Rule" id="MF_00900"/>
    </source>
</evidence>
<feature type="region of interest" description="Disordered" evidence="9">
    <location>
        <begin position="1"/>
        <end position="39"/>
    </location>
</feature>
<dbReference type="Pfam" id="PF01926">
    <property type="entry name" value="MMR_HSR1"/>
    <property type="match status" value="1"/>
</dbReference>
<dbReference type="RefSeq" id="WP_141608635.1">
    <property type="nucleotide sequence ID" value="NZ_VIGC02000003.1"/>
</dbReference>
<evidence type="ECO:0000313" key="11">
    <source>
        <dbReference type="EMBL" id="TQE97442.1"/>
    </source>
</evidence>
<keyword evidence="5 6" id="KW-0342">GTP-binding</keyword>
<dbReference type="PANTHER" id="PTHR10229:SF0">
    <property type="entry name" value="GTP-BINDING PROTEIN 6-RELATED"/>
    <property type="match status" value="1"/>
</dbReference>
<feature type="binding site" evidence="7">
    <location>
        <begin position="302"/>
        <end position="305"/>
    </location>
    <ligand>
        <name>GTP</name>
        <dbReference type="ChEBI" id="CHEBI:37565"/>
    </ligand>
</feature>
<protein>
    <recommendedName>
        <fullName evidence="6">GTPase HflX</fullName>
    </recommendedName>
    <alternativeName>
        <fullName evidence="6">GTP-binding protein HflX</fullName>
    </alternativeName>
</protein>
<dbReference type="GO" id="GO:0005525">
    <property type="term" value="F:GTP binding"/>
    <property type="evidence" value="ECO:0007669"/>
    <property type="project" value="UniProtKB-UniRule"/>
</dbReference>
<dbReference type="InterPro" id="IPR045498">
    <property type="entry name" value="HflX_C"/>
</dbReference>
<dbReference type="Pfam" id="PF19275">
    <property type="entry name" value="HflX_C"/>
    <property type="match status" value="1"/>
</dbReference>